<evidence type="ECO:0000256" key="6">
    <source>
        <dbReference type="SAM" id="MobiDB-lite"/>
    </source>
</evidence>
<keyword evidence="3" id="KW-0863">Zinc-finger</keyword>
<dbReference type="InterPro" id="IPR003604">
    <property type="entry name" value="Matrin/U1-like-C_Znf_C2H2"/>
</dbReference>
<dbReference type="InterPro" id="IPR000690">
    <property type="entry name" value="Matrin/U1-C_Znf_C2H2"/>
</dbReference>
<feature type="region of interest" description="Disordered" evidence="6">
    <location>
        <begin position="198"/>
        <end position="217"/>
    </location>
</feature>
<evidence type="ECO:0000313" key="9">
    <source>
        <dbReference type="Ensembl" id="ENSORLP00015016894.1"/>
    </source>
</evidence>
<accession>A0A3P9IAI1</accession>
<evidence type="ECO:0000256" key="5">
    <source>
        <dbReference type="ARBA" id="ARBA00023242"/>
    </source>
</evidence>
<feature type="compositionally biased region" description="Basic and acidic residues" evidence="6">
    <location>
        <begin position="632"/>
        <end position="644"/>
    </location>
</feature>
<sequence>MVTLFLMLDFLQPPCATVGGGREEGPPAGRLPGGPSAGGPSAAEPLQAQLTLQRLKLAHGGSAAAASSVLNQLLSNANMFNQLQTPSIVGNPPGAFPTAVMGFPSSNAAVRPSVSVGLNQSSANVRLNPISGEYGKPSGSVFSCDSDRRFQFGSAGASSAASVSAGDQQYSGITTQAQNTGIHRDFFGQDVPAGFPAKEQNSAARKEQWKGPNNTLDGKVDMVSNPPAMWMPPGQPIQSRTELYDPEEPTAEPKLNCRAGISAFGSSCTAGFGGFPPLHGSEETLSSGVRTLQPYQVNDYYDVTPTQLPHQCSICDKKVYNLKVSGSLTVSSCSSMFKMSLIGSKMGLELKSVHGVPYAPSSSVPYAPSSSVPYLFAPSQASAGRVVHICNLPEGSCTENDVINLGLPFGKVTNYILMRSTHQVLLSKQAKVAVVGGSQMLRMRRFRCHITCWPFLHSFMLERPRSRSPINHSPPSHSPSFASCGSAHSPPAALCRGPQRNGLGPHRSSWVWPSHVRRSEEERDREDPWRNEGSLDDDLPNGRAAARRNTYQKHSDFGEGMRDNRERPPRGSPQGFSSYRSLEDHFYSEQMYKSEKCLRPSYPRHDMKTKRRDGGDYHVRYRHPDFNLAEEPPCRPESGSKEKSISPQENTKTKDEDGDESGEDTDEECWFPTNMEELVTVDEVGGEDDSIIEPDLPEVEGFTSCPKETGVEASVEKPPAPPSLEPQEILTQKPEKENSGEETGVQTECRILFFIVPSSGFYCKLCELFYTSESAAKTTHCRSTVHYKNLQKYLSQLAEDSLSSVLN</sequence>
<feature type="compositionally biased region" description="Acidic residues" evidence="6">
    <location>
        <begin position="656"/>
        <end position="667"/>
    </location>
</feature>
<evidence type="ECO:0000256" key="2">
    <source>
        <dbReference type="ARBA" id="ARBA00022723"/>
    </source>
</evidence>
<evidence type="ECO:0000256" key="3">
    <source>
        <dbReference type="ARBA" id="ARBA00022771"/>
    </source>
</evidence>
<dbReference type="Gene3D" id="3.30.70.330">
    <property type="match status" value="1"/>
</dbReference>
<dbReference type="Ensembl" id="ENSORLT00015025187.1">
    <property type="protein sequence ID" value="ENSORLP00015016894.1"/>
    <property type="gene ID" value="ENSORLG00015017918.1"/>
</dbReference>
<feature type="region of interest" description="Disordered" evidence="6">
    <location>
        <begin position="598"/>
        <end position="667"/>
    </location>
</feature>
<comment type="subcellular location">
    <subcellularLocation>
        <location evidence="1">Nucleus</location>
    </subcellularLocation>
</comment>
<dbReference type="Proteomes" id="UP000265200">
    <property type="component" value="Chromosome 1"/>
</dbReference>
<dbReference type="GO" id="GO:0005634">
    <property type="term" value="C:nucleus"/>
    <property type="evidence" value="ECO:0007669"/>
    <property type="project" value="UniProtKB-SubCell"/>
</dbReference>
<dbReference type="InterPro" id="IPR035979">
    <property type="entry name" value="RBD_domain_sf"/>
</dbReference>
<keyword evidence="2" id="KW-0479">Metal-binding</keyword>
<dbReference type="PANTHER" id="PTHR15592">
    <property type="entry name" value="MATRIN 3/NUCLEAR PROTEIN 220-RELATED"/>
    <property type="match status" value="1"/>
</dbReference>
<evidence type="ECO:0000259" key="8">
    <source>
        <dbReference type="PROSITE" id="PS50171"/>
    </source>
</evidence>
<evidence type="ECO:0000256" key="1">
    <source>
        <dbReference type="ARBA" id="ARBA00004123"/>
    </source>
</evidence>
<keyword evidence="7" id="KW-0732">Signal</keyword>
<feature type="region of interest" description="Disordered" evidence="6">
    <location>
        <begin position="466"/>
        <end position="579"/>
    </location>
</feature>
<feature type="signal peptide" evidence="7">
    <location>
        <begin position="1"/>
        <end position="16"/>
    </location>
</feature>
<dbReference type="SMART" id="SM00451">
    <property type="entry name" value="ZnF_U1"/>
    <property type="match status" value="1"/>
</dbReference>
<evidence type="ECO:0000313" key="10">
    <source>
        <dbReference type="Proteomes" id="UP000265200"/>
    </source>
</evidence>
<dbReference type="InterPro" id="IPR012677">
    <property type="entry name" value="Nucleotide-bd_a/b_plait_sf"/>
</dbReference>
<dbReference type="AlphaFoldDB" id="A0A3P9IAI1"/>
<evidence type="ECO:0000256" key="7">
    <source>
        <dbReference type="SAM" id="SignalP"/>
    </source>
</evidence>
<protein>
    <recommendedName>
        <fullName evidence="8">Matrin-type domain-containing protein</fullName>
    </recommendedName>
</protein>
<dbReference type="GO" id="GO:0003676">
    <property type="term" value="F:nucleic acid binding"/>
    <property type="evidence" value="ECO:0007669"/>
    <property type="project" value="InterPro"/>
</dbReference>
<dbReference type="GO" id="GO:0008270">
    <property type="term" value="F:zinc ion binding"/>
    <property type="evidence" value="ECO:0007669"/>
    <property type="project" value="UniProtKB-KW"/>
</dbReference>
<feature type="compositionally biased region" description="Basic and acidic residues" evidence="6">
    <location>
        <begin position="553"/>
        <end position="569"/>
    </location>
</feature>
<feature type="compositionally biased region" description="Basic and acidic residues" evidence="6">
    <location>
        <begin position="598"/>
        <end position="625"/>
    </location>
</feature>
<dbReference type="SUPFAM" id="SSF54928">
    <property type="entry name" value="RNA-binding domain, RBD"/>
    <property type="match status" value="1"/>
</dbReference>
<feature type="region of interest" description="Disordered" evidence="6">
    <location>
        <begin position="17"/>
        <end position="43"/>
    </location>
</feature>
<reference evidence="9" key="4">
    <citation type="submission" date="2025-09" db="UniProtKB">
        <authorList>
            <consortium name="Ensembl"/>
        </authorList>
    </citation>
    <scope>IDENTIFICATION</scope>
    <source>
        <strain evidence="9">HSOK</strain>
    </source>
</reference>
<evidence type="ECO:0000256" key="4">
    <source>
        <dbReference type="ARBA" id="ARBA00022833"/>
    </source>
</evidence>
<feature type="region of interest" description="Disordered" evidence="6">
    <location>
        <begin position="708"/>
        <end position="742"/>
    </location>
</feature>
<proteinExistence type="predicted"/>
<dbReference type="Gene3D" id="3.30.160.60">
    <property type="entry name" value="Classic Zinc Finger"/>
    <property type="match status" value="1"/>
</dbReference>
<dbReference type="PROSITE" id="PS50171">
    <property type="entry name" value="ZF_MATRIN"/>
    <property type="match status" value="1"/>
</dbReference>
<feature type="compositionally biased region" description="Low complexity" evidence="6">
    <location>
        <begin position="467"/>
        <end position="480"/>
    </location>
</feature>
<feature type="compositionally biased region" description="Basic and acidic residues" evidence="6">
    <location>
        <begin position="517"/>
        <end position="530"/>
    </location>
</feature>
<keyword evidence="4" id="KW-0862">Zinc</keyword>
<feature type="chain" id="PRO_5018118517" description="Matrin-type domain-containing protein" evidence="7">
    <location>
        <begin position="17"/>
        <end position="807"/>
    </location>
</feature>
<reference evidence="9" key="3">
    <citation type="submission" date="2025-08" db="UniProtKB">
        <authorList>
            <consortium name="Ensembl"/>
        </authorList>
    </citation>
    <scope>IDENTIFICATION</scope>
    <source>
        <strain evidence="9">HSOK</strain>
    </source>
</reference>
<feature type="domain" description="Matrin-type" evidence="8">
    <location>
        <begin position="761"/>
        <end position="792"/>
    </location>
</feature>
<reference evidence="9 10" key="2">
    <citation type="submission" date="2017-04" db="EMBL/GenBank/DDBJ databases">
        <title>CpG methylation of centromeres and impact of large insertions on vertebrate speciation.</title>
        <authorList>
            <person name="Ichikawa K."/>
            <person name="Yoshimura J."/>
            <person name="Morishita S."/>
        </authorList>
    </citation>
    <scope>NUCLEOTIDE SEQUENCE</scope>
    <source>
        <strain evidence="9 10">HSOK</strain>
    </source>
</reference>
<organism evidence="9 10">
    <name type="scientific">Oryzias latipes</name>
    <name type="common">Japanese rice fish</name>
    <name type="synonym">Japanese killifish</name>
    <dbReference type="NCBI Taxonomy" id="8090"/>
    <lineage>
        <taxon>Eukaryota</taxon>
        <taxon>Metazoa</taxon>
        <taxon>Chordata</taxon>
        <taxon>Craniata</taxon>
        <taxon>Vertebrata</taxon>
        <taxon>Euteleostomi</taxon>
        <taxon>Actinopterygii</taxon>
        <taxon>Neopterygii</taxon>
        <taxon>Teleostei</taxon>
        <taxon>Neoteleostei</taxon>
        <taxon>Acanthomorphata</taxon>
        <taxon>Ovalentaria</taxon>
        <taxon>Atherinomorphae</taxon>
        <taxon>Beloniformes</taxon>
        <taxon>Adrianichthyidae</taxon>
        <taxon>Oryziinae</taxon>
        <taxon>Oryzias</taxon>
    </lineage>
</organism>
<name>A0A3P9IAI1_ORYLA</name>
<keyword evidence="5" id="KW-0539">Nucleus</keyword>
<reference key="1">
    <citation type="journal article" date="2007" name="Nature">
        <title>The medaka draft genome and insights into vertebrate genome evolution.</title>
        <authorList>
            <person name="Kasahara M."/>
            <person name="Naruse K."/>
            <person name="Sasaki S."/>
            <person name="Nakatani Y."/>
            <person name="Qu W."/>
            <person name="Ahsan B."/>
            <person name="Yamada T."/>
            <person name="Nagayasu Y."/>
            <person name="Doi K."/>
            <person name="Kasai Y."/>
            <person name="Jindo T."/>
            <person name="Kobayashi D."/>
            <person name="Shimada A."/>
            <person name="Toyoda A."/>
            <person name="Kuroki Y."/>
            <person name="Fujiyama A."/>
            <person name="Sasaki T."/>
            <person name="Shimizu A."/>
            <person name="Asakawa S."/>
            <person name="Shimizu N."/>
            <person name="Hashimoto S."/>
            <person name="Yang J."/>
            <person name="Lee Y."/>
            <person name="Matsushima K."/>
            <person name="Sugano S."/>
            <person name="Sakaizumi M."/>
            <person name="Narita T."/>
            <person name="Ohishi K."/>
            <person name="Haga S."/>
            <person name="Ohta F."/>
            <person name="Nomoto H."/>
            <person name="Nogata K."/>
            <person name="Morishita T."/>
            <person name="Endo T."/>
            <person name="Shin-I T."/>
            <person name="Takeda H."/>
            <person name="Morishita S."/>
            <person name="Kohara Y."/>
        </authorList>
    </citation>
    <scope>NUCLEOTIDE SEQUENCE [LARGE SCALE GENOMIC DNA]</scope>
    <source>
        <strain>Hd-rR</strain>
    </source>
</reference>